<evidence type="ECO:0000313" key="3">
    <source>
        <dbReference type="Proteomes" id="UP000008672"/>
    </source>
</evidence>
<sequence>VIFKLEDLFQRWKNIQKNKSRRSGAQIQKEEEFTKLVQELFDIAHQDALQIMTIQEDKDFLIAQRHGRQGSITSVDEEARRKEIKKQKERERTQERVQKDQAEKRRME</sequence>
<dbReference type="Ensembl" id="ENSLACT00000009186.1">
    <property type="protein sequence ID" value="ENSLACP00000009117.1"/>
    <property type="gene ID" value="ENSLACG00000008048.1"/>
</dbReference>
<name>H3AHJ6_LATCH</name>
<dbReference type="Bgee" id="ENSLACG00000008048">
    <property type="expression patterns" value="Expressed in pectoral fin and 6 other cell types or tissues"/>
</dbReference>
<dbReference type="STRING" id="7897.ENSLACP00000009117"/>
<proteinExistence type="predicted"/>
<evidence type="ECO:0000256" key="1">
    <source>
        <dbReference type="SAM" id="MobiDB-lite"/>
    </source>
</evidence>
<feature type="compositionally biased region" description="Basic and acidic residues" evidence="1">
    <location>
        <begin position="77"/>
        <end position="108"/>
    </location>
</feature>
<accession>H3AHJ6</accession>
<keyword evidence="3" id="KW-1185">Reference proteome</keyword>
<gene>
    <name evidence="2" type="primary">LOC102358969</name>
</gene>
<reference evidence="2" key="2">
    <citation type="submission" date="2025-08" db="UniProtKB">
        <authorList>
            <consortium name="Ensembl"/>
        </authorList>
    </citation>
    <scope>IDENTIFICATION</scope>
</reference>
<organism evidence="2 3">
    <name type="scientific">Latimeria chalumnae</name>
    <name type="common">Coelacanth</name>
    <dbReference type="NCBI Taxonomy" id="7897"/>
    <lineage>
        <taxon>Eukaryota</taxon>
        <taxon>Metazoa</taxon>
        <taxon>Chordata</taxon>
        <taxon>Craniata</taxon>
        <taxon>Vertebrata</taxon>
        <taxon>Euteleostomi</taxon>
        <taxon>Coelacanthiformes</taxon>
        <taxon>Coelacanthidae</taxon>
        <taxon>Latimeria</taxon>
    </lineage>
</organism>
<evidence type="ECO:0000313" key="2">
    <source>
        <dbReference type="Ensembl" id="ENSLACP00000009117.1"/>
    </source>
</evidence>
<protein>
    <submittedName>
        <fullName evidence="2">Uncharacterized protein</fullName>
    </submittedName>
</protein>
<feature type="region of interest" description="Disordered" evidence="1">
    <location>
        <begin position="65"/>
        <end position="108"/>
    </location>
</feature>
<reference evidence="2" key="3">
    <citation type="submission" date="2025-09" db="UniProtKB">
        <authorList>
            <consortium name="Ensembl"/>
        </authorList>
    </citation>
    <scope>IDENTIFICATION</scope>
</reference>
<reference evidence="3" key="1">
    <citation type="submission" date="2011-08" db="EMBL/GenBank/DDBJ databases">
        <title>The draft genome of Latimeria chalumnae.</title>
        <authorList>
            <person name="Di Palma F."/>
            <person name="Alfoldi J."/>
            <person name="Johnson J."/>
            <person name="Berlin A."/>
            <person name="Gnerre S."/>
            <person name="Jaffe D."/>
            <person name="MacCallum I."/>
            <person name="Young S."/>
            <person name="Walker B.J."/>
            <person name="Lander E."/>
            <person name="Lindblad-Toh K."/>
        </authorList>
    </citation>
    <scope>NUCLEOTIDE SEQUENCE [LARGE SCALE GENOMIC DNA]</scope>
    <source>
        <strain evidence="3">Wild caught</strain>
    </source>
</reference>
<dbReference type="HOGENOM" id="CLU_2202982_0_0_1"/>
<dbReference type="Proteomes" id="UP000008672">
    <property type="component" value="Unassembled WGS sequence"/>
</dbReference>
<dbReference type="AlphaFoldDB" id="H3AHJ6"/>
<dbReference type="InParanoid" id="H3AHJ6"/>
<dbReference type="OMA" id="QIMTIQE"/>
<dbReference type="EMBL" id="AFYH01105504">
    <property type="status" value="NOT_ANNOTATED_CDS"/>
    <property type="molecule type" value="Genomic_DNA"/>
</dbReference>